<evidence type="ECO:0000256" key="1">
    <source>
        <dbReference type="SAM" id="Phobius"/>
    </source>
</evidence>
<feature type="transmembrane region" description="Helical" evidence="1">
    <location>
        <begin position="33"/>
        <end position="56"/>
    </location>
</feature>
<keyword evidence="1" id="KW-0472">Membrane</keyword>
<dbReference type="EnsemblMetazoa" id="Aqu2.1.07330_001">
    <property type="protein sequence ID" value="Aqu2.1.07330_001"/>
    <property type="gene ID" value="Aqu2.1.07330"/>
</dbReference>
<proteinExistence type="predicted"/>
<dbReference type="InParanoid" id="A0A1X7SZG1"/>
<keyword evidence="1" id="KW-0812">Transmembrane</keyword>
<dbReference type="AlphaFoldDB" id="A0A1X7SZG1"/>
<organism evidence="2">
    <name type="scientific">Amphimedon queenslandica</name>
    <name type="common">Sponge</name>
    <dbReference type="NCBI Taxonomy" id="400682"/>
    <lineage>
        <taxon>Eukaryota</taxon>
        <taxon>Metazoa</taxon>
        <taxon>Porifera</taxon>
        <taxon>Demospongiae</taxon>
        <taxon>Heteroscleromorpha</taxon>
        <taxon>Haplosclerida</taxon>
        <taxon>Niphatidae</taxon>
        <taxon>Amphimedon</taxon>
    </lineage>
</organism>
<name>A0A1X7SZG1_AMPQE</name>
<sequence length="76" mass="8437">MVGYTHHICGSNATPTAHAQFSSKLIQLQMASFSLSSITASLFFGRLALSFASVFFEIPRKLSHFRSLLPCQQLFL</sequence>
<accession>A0A1X7SZG1</accession>
<protein>
    <submittedName>
        <fullName evidence="2">Uncharacterized protein</fullName>
    </submittedName>
</protein>
<evidence type="ECO:0000313" key="2">
    <source>
        <dbReference type="EnsemblMetazoa" id="Aqu2.1.07330_001"/>
    </source>
</evidence>
<keyword evidence="1" id="KW-1133">Transmembrane helix</keyword>
<reference evidence="2" key="1">
    <citation type="submission" date="2017-05" db="UniProtKB">
        <authorList>
            <consortium name="EnsemblMetazoa"/>
        </authorList>
    </citation>
    <scope>IDENTIFICATION</scope>
</reference>